<dbReference type="EMBL" id="JAVLVT010000005">
    <property type="protein sequence ID" value="MDS1270865.1"/>
    <property type="molecule type" value="Genomic_DNA"/>
</dbReference>
<keyword evidence="2" id="KW-0472">Membrane</keyword>
<feature type="compositionally biased region" description="Basic and acidic residues" evidence="1">
    <location>
        <begin position="1"/>
        <end position="15"/>
    </location>
</feature>
<evidence type="ECO:0000256" key="1">
    <source>
        <dbReference type="SAM" id="MobiDB-lite"/>
    </source>
</evidence>
<name>A0ABU2H6F0_9ACTN</name>
<evidence type="ECO:0000313" key="3">
    <source>
        <dbReference type="EMBL" id="MDS1270865.1"/>
    </source>
</evidence>
<feature type="region of interest" description="Disordered" evidence="1">
    <location>
        <begin position="1"/>
        <end position="39"/>
    </location>
</feature>
<comment type="caution">
    <text evidence="3">The sequence shown here is derived from an EMBL/GenBank/DDBJ whole genome shotgun (WGS) entry which is preliminary data.</text>
</comment>
<proteinExistence type="predicted"/>
<evidence type="ECO:0008006" key="5">
    <source>
        <dbReference type="Google" id="ProtNLM"/>
    </source>
</evidence>
<keyword evidence="4" id="KW-1185">Reference proteome</keyword>
<dbReference type="RefSeq" id="WP_310912420.1">
    <property type="nucleotide sequence ID" value="NZ_JAVLVT010000005.1"/>
</dbReference>
<evidence type="ECO:0000313" key="4">
    <source>
        <dbReference type="Proteomes" id="UP001250214"/>
    </source>
</evidence>
<keyword evidence="2" id="KW-0812">Transmembrane</keyword>
<organism evidence="3 4">
    <name type="scientific">Lipingzhangella rawalii</name>
    <dbReference type="NCBI Taxonomy" id="2055835"/>
    <lineage>
        <taxon>Bacteria</taxon>
        <taxon>Bacillati</taxon>
        <taxon>Actinomycetota</taxon>
        <taxon>Actinomycetes</taxon>
        <taxon>Streptosporangiales</taxon>
        <taxon>Nocardiopsidaceae</taxon>
        <taxon>Lipingzhangella</taxon>
    </lineage>
</organism>
<accession>A0ABU2H6F0</accession>
<keyword evidence="2" id="KW-1133">Transmembrane helix</keyword>
<feature type="compositionally biased region" description="Pro residues" evidence="1">
    <location>
        <begin position="88"/>
        <end position="98"/>
    </location>
</feature>
<reference evidence="4" key="1">
    <citation type="submission" date="2023-07" db="EMBL/GenBank/DDBJ databases">
        <title>Novel species in the genus Lipingzhangella isolated from Sambhar Salt Lake.</title>
        <authorList>
            <person name="Jiya N."/>
            <person name="Kajale S."/>
            <person name="Sharma A."/>
        </authorList>
    </citation>
    <scope>NUCLEOTIDE SEQUENCE [LARGE SCALE GENOMIC DNA]</scope>
    <source>
        <strain evidence="4">LS1_29</strain>
    </source>
</reference>
<evidence type="ECO:0000256" key="2">
    <source>
        <dbReference type="SAM" id="Phobius"/>
    </source>
</evidence>
<dbReference type="Proteomes" id="UP001250214">
    <property type="component" value="Unassembled WGS sequence"/>
</dbReference>
<feature type="transmembrane region" description="Helical" evidence="2">
    <location>
        <begin position="45"/>
        <end position="64"/>
    </location>
</feature>
<feature type="region of interest" description="Disordered" evidence="1">
    <location>
        <begin position="69"/>
        <end position="107"/>
    </location>
</feature>
<protein>
    <recommendedName>
        <fullName evidence="5">DUF4352 domain-containing protein</fullName>
    </recommendedName>
</protein>
<gene>
    <name evidence="3" type="ORF">RIF23_11185</name>
</gene>
<sequence length="321" mass="33537">MPAQSHGDRDPHDPGTIHAAGGRTDGAGVPTGPPEGGGARRRVRLFGQLAALLLIAGVVGYFLVDTGVGQEPEPQVPDTENDQDPAPEPETAPDPQAPGDPGAAAEPGNEATVAVVDSGFSVLATPAGEPIVSWGLVLENTGEEAAVTASVQIDIVDDDGDSLIPESYEQDQNMAELLRPGVNDLLEPGQHTGLGDFVLLTDADVAEVEFEVVDVEWWEPGSGPDVEDLAVTAVTATSGDDELELEFTVDSEHPRDVDSPTVQAVFHNEDGEIVGGSRSLDLAGDYAFAQGESEHRAVIRDGLPPDLDPGDVQLYAYSSRL</sequence>